<gene>
    <name evidence="1" type="ORF">CVLEPA_LOCUS18579</name>
</gene>
<sequence length="101" mass="11519">MRLSTFSKFSTINPLGEFLKFQGRAGVDTCHVKTCHSIYFQVRAIGHISEQSLKQNRLHSSDDSTSIILSYNLSMYSLRGRIDSFKAMTPSSFNFFRITSQ</sequence>
<dbReference type="Proteomes" id="UP001642483">
    <property type="component" value="Unassembled WGS sequence"/>
</dbReference>
<organism evidence="1 2">
    <name type="scientific">Clavelina lepadiformis</name>
    <name type="common">Light-bulb sea squirt</name>
    <name type="synonym">Ascidia lepadiformis</name>
    <dbReference type="NCBI Taxonomy" id="159417"/>
    <lineage>
        <taxon>Eukaryota</taxon>
        <taxon>Metazoa</taxon>
        <taxon>Chordata</taxon>
        <taxon>Tunicata</taxon>
        <taxon>Ascidiacea</taxon>
        <taxon>Aplousobranchia</taxon>
        <taxon>Clavelinidae</taxon>
        <taxon>Clavelina</taxon>
    </lineage>
</organism>
<accession>A0ABP0G482</accession>
<feature type="non-terminal residue" evidence="1">
    <location>
        <position position="101"/>
    </location>
</feature>
<reference evidence="1 2" key="1">
    <citation type="submission" date="2024-02" db="EMBL/GenBank/DDBJ databases">
        <authorList>
            <person name="Daric V."/>
            <person name="Darras S."/>
        </authorList>
    </citation>
    <scope>NUCLEOTIDE SEQUENCE [LARGE SCALE GENOMIC DNA]</scope>
</reference>
<protein>
    <submittedName>
        <fullName evidence="1">Uncharacterized protein</fullName>
    </submittedName>
</protein>
<comment type="caution">
    <text evidence="1">The sequence shown here is derived from an EMBL/GenBank/DDBJ whole genome shotgun (WGS) entry which is preliminary data.</text>
</comment>
<evidence type="ECO:0000313" key="2">
    <source>
        <dbReference type="Proteomes" id="UP001642483"/>
    </source>
</evidence>
<keyword evidence="2" id="KW-1185">Reference proteome</keyword>
<proteinExistence type="predicted"/>
<name>A0ABP0G482_CLALP</name>
<evidence type="ECO:0000313" key="1">
    <source>
        <dbReference type="EMBL" id="CAK8686646.1"/>
    </source>
</evidence>
<dbReference type="EMBL" id="CAWYQH010000102">
    <property type="protein sequence ID" value="CAK8686646.1"/>
    <property type="molecule type" value="Genomic_DNA"/>
</dbReference>